<comment type="caution">
    <text evidence="2">The sequence shown here is derived from an EMBL/GenBank/DDBJ whole genome shotgun (WGS) entry which is preliminary data.</text>
</comment>
<name>A0A5B0NDH6_PUCGR</name>
<evidence type="ECO:0000313" key="3">
    <source>
        <dbReference type="Proteomes" id="UP000324748"/>
    </source>
</evidence>
<protein>
    <submittedName>
        <fullName evidence="2">Uncharacterized protein</fullName>
    </submittedName>
</protein>
<sequence length="313" mass="34689">MASASDIQAVIAAALEQQSRNLEAQLGTRNEAITKLMAKTNLIDDSPESSKTNSNTPMAQPGRSSNQQKTPSSQQKTLSNQQKHSVTPNTKSPPANLLQMVTKNMPESCTQARIMWNLLEEKTIPGMPPLDFLREFNSCFSDANKIKQTAKNTNASSLIPVKDLVTLKSLTLGRKKVGKGWVHLEDLFVEYTQATLACLALRIWAADLKDSPHLLYKKACRQARLKTFWQAACGDAYAYMNINKNHAKNLQLLIPIPNDDNEDKTEEEANGSCAGKEIDLNNTSGGDDNDEDEDDKEDRDFVDGEMQDGKEED</sequence>
<feature type="compositionally biased region" description="Acidic residues" evidence="1">
    <location>
        <begin position="259"/>
        <end position="269"/>
    </location>
</feature>
<keyword evidence="3" id="KW-1185">Reference proteome</keyword>
<dbReference type="Proteomes" id="UP000324748">
    <property type="component" value="Unassembled WGS sequence"/>
</dbReference>
<dbReference type="AlphaFoldDB" id="A0A5B0NDH6"/>
<accession>A0A5B0NDH6</accession>
<feature type="compositionally biased region" description="Polar residues" evidence="1">
    <location>
        <begin position="49"/>
        <end position="96"/>
    </location>
</feature>
<organism evidence="2 3">
    <name type="scientific">Puccinia graminis f. sp. tritici</name>
    <dbReference type="NCBI Taxonomy" id="56615"/>
    <lineage>
        <taxon>Eukaryota</taxon>
        <taxon>Fungi</taxon>
        <taxon>Dikarya</taxon>
        <taxon>Basidiomycota</taxon>
        <taxon>Pucciniomycotina</taxon>
        <taxon>Pucciniomycetes</taxon>
        <taxon>Pucciniales</taxon>
        <taxon>Pucciniaceae</taxon>
        <taxon>Puccinia</taxon>
    </lineage>
</organism>
<feature type="compositionally biased region" description="Acidic residues" evidence="1">
    <location>
        <begin position="287"/>
        <end position="297"/>
    </location>
</feature>
<reference evidence="2 3" key="1">
    <citation type="submission" date="2019-05" db="EMBL/GenBank/DDBJ databases">
        <title>Emergence of the Ug99 lineage of the wheat stem rust pathogen through somatic hybridization.</title>
        <authorList>
            <person name="Li F."/>
            <person name="Upadhyaya N.M."/>
            <person name="Sperschneider J."/>
            <person name="Matny O."/>
            <person name="Nguyen-Phuc H."/>
            <person name="Mago R."/>
            <person name="Raley C."/>
            <person name="Miller M.E."/>
            <person name="Silverstein K.A.T."/>
            <person name="Henningsen E."/>
            <person name="Hirsch C.D."/>
            <person name="Visser B."/>
            <person name="Pretorius Z.A."/>
            <person name="Steffenson B.J."/>
            <person name="Schwessinger B."/>
            <person name="Dodds P.N."/>
            <person name="Figueroa M."/>
        </authorList>
    </citation>
    <scope>NUCLEOTIDE SEQUENCE [LARGE SCALE GENOMIC DNA]</scope>
    <source>
        <strain evidence="2">21-0</strain>
    </source>
</reference>
<dbReference type="EMBL" id="VSWC01000105">
    <property type="protein sequence ID" value="KAA1086846.1"/>
    <property type="molecule type" value="Genomic_DNA"/>
</dbReference>
<dbReference type="OrthoDB" id="3056461at2759"/>
<evidence type="ECO:0000256" key="1">
    <source>
        <dbReference type="SAM" id="MobiDB-lite"/>
    </source>
</evidence>
<evidence type="ECO:0000313" key="2">
    <source>
        <dbReference type="EMBL" id="KAA1086846.1"/>
    </source>
</evidence>
<feature type="region of interest" description="Disordered" evidence="1">
    <location>
        <begin position="258"/>
        <end position="313"/>
    </location>
</feature>
<proteinExistence type="predicted"/>
<gene>
    <name evidence="2" type="ORF">PGT21_013251</name>
</gene>
<feature type="region of interest" description="Disordered" evidence="1">
    <location>
        <begin position="37"/>
        <end position="96"/>
    </location>
</feature>
<feature type="compositionally biased region" description="Acidic residues" evidence="1">
    <location>
        <begin position="303"/>
        <end position="313"/>
    </location>
</feature>